<feature type="region of interest" description="Disordered" evidence="1">
    <location>
        <begin position="189"/>
        <end position="222"/>
    </location>
</feature>
<protein>
    <recommendedName>
        <fullName evidence="5">Acyltransferase 3 domain-containing protein</fullName>
    </recommendedName>
</protein>
<keyword evidence="2" id="KW-0812">Transmembrane</keyword>
<keyword evidence="2" id="KW-1133">Transmembrane helix</keyword>
<evidence type="ECO:0000256" key="2">
    <source>
        <dbReference type="SAM" id="Phobius"/>
    </source>
</evidence>
<evidence type="ECO:0000313" key="3">
    <source>
        <dbReference type="EMBL" id="VBA35159.1"/>
    </source>
</evidence>
<keyword evidence="4" id="KW-1185">Reference proteome</keyword>
<reference evidence="3 4" key="1">
    <citation type="submission" date="2018-09" db="EMBL/GenBank/DDBJ databases">
        <authorList>
            <person name="Tagini F."/>
        </authorList>
    </citation>
    <scope>NUCLEOTIDE SEQUENCE [LARGE SCALE GENOMIC DNA]</scope>
    <source>
        <strain evidence="3 4">MK136</strain>
    </source>
</reference>
<feature type="transmembrane region" description="Helical" evidence="2">
    <location>
        <begin position="44"/>
        <end position="61"/>
    </location>
</feature>
<name>A0A498PTD8_9MYCO</name>
<feature type="transmembrane region" description="Helical" evidence="2">
    <location>
        <begin position="120"/>
        <end position="141"/>
    </location>
</feature>
<feature type="transmembrane region" description="Helical" evidence="2">
    <location>
        <begin position="20"/>
        <end position="37"/>
    </location>
</feature>
<organism evidence="3 4">
    <name type="scientific">Mycobacterium attenuatum</name>
    <dbReference type="NCBI Taxonomy" id="2341086"/>
    <lineage>
        <taxon>Bacteria</taxon>
        <taxon>Bacillati</taxon>
        <taxon>Actinomycetota</taxon>
        <taxon>Actinomycetes</taxon>
        <taxon>Mycobacteriales</taxon>
        <taxon>Mycobacteriaceae</taxon>
        <taxon>Mycobacterium</taxon>
    </lineage>
</organism>
<accession>A0A498PTD8</accession>
<feature type="transmembrane region" description="Helical" evidence="2">
    <location>
        <begin position="96"/>
        <end position="114"/>
    </location>
</feature>
<keyword evidence="2" id="KW-0472">Membrane</keyword>
<proteinExistence type="predicted"/>
<evidence type="ECO:0000313" key="4">
    <source>
        <dbReference type="Proteomes" id="UP000273307"/>
    </source>
</evidence>
<evidence type="ECO:0000256" key="1">
    <source>
        <dbReference type="SAM" id="MobiDB-lite"/>
    </source>
</evidence>
<evidence type="ECO:0008006" key="5">
    <source>
        <dbReference type="Google" id="ProtNLM"/>
    </source>
</evidence>
<sequence>MLWSAVVPPTTWEVPTPEQNAARFAVMFFAGALIYQCRNVTPARWSLVALSVGIVLVGGLLPNYRVIAAVPLAYAIIVSGALISNRRFSLRTDLSYGVYIFAFPIQRLLIIGGLESMNPIALWGIATLATLPVAALSWFLVEKPAMGCKARLRRDKHAARSRQHARADTYEALRYNLRDVLRRVTTTATHSATVTSSAPTVNPACGAGSQPRSEKPKHPLRPRHCRLRSFKASGCCARV</sequence>
<dbReference type="AlphaFoldDB" id="A0A498PTD8"/>
<dbReference type="EMBL" id="UPHP01000022">
    <property type="protein sequence ID" value="VBA35159.1"/>
    <property type="molecule type" value="Genomic_DNA"/>
</dbReference>
<feature type="transmembrane region" description="Helical" evidence="2">
    <location>
        <begin position="67"/>
        <end position="84"/>
    </location>
</feature>
<feature type="compositionally biased region" description="Low complexity" evidence="1">
    <location>
        <begin position="189"/>
        <end position="201"/>
    </location>
</feature>
<dbReference type="Proteomes" id="UP000273307">
    <property type="component" value="Unassembled WGS sequence"/>
</dbReference>
<gene>
    <name evidence="3" type="ORF">LAUMK136_00957</name>
</gene>